<dbReference type="SUPFAM" id="SSF53756">
    <property type="entry name" value="UDP-Glycosyltransferase/glycogen phosphorylase"/>
    <property type="match status" value="1"/>
</dbReference>
<dbReference type="Gene3D" id="3.40.50.2000">
    <property type="entry name" value="Glycogen Phosphorylase B"/>
    <property type="match status" value="2"/>
</dbReference>
<dbReference type="InterPro" id="IPR001296">
    <property type="entry name" value="Glyco_trans_1"/>
</dbReference>
<accession>A0ABY6M053</accession>
<proteinExistence type="predicted"/>
<sequence length="382" mass="43793">MKFTIFSHVNHVKKQNKIYGYAPYIREMNLWIKNLDSVEVVANLSNRDCTAIDLAYEHKNISFTSLPAFNLLSFKSKVKFLAQFPGMLYTIYKAMKAADHIHLRCPGNVGLLACFVQIFFPNKPKTAKYAGNWDPNANQPFSYKLQKWILNNTFLTKNMQVLVYGNWPNTSQNIIPFFTATYTEQDAVLALNKPAKKIETDSTSIKFLFVGTLSSGKRPLYALQLFHKLLQKKSNLELHFYGEGSERNVLEQYITKNHLQNNVYLHGNQQKEVVEKAYQESHFLILASKSEGWPKVVAEAMFWGCIPLTTSVSCVHQMIGNGERGVLLHLDLDSDYKQVADLLTDSVRYAEMSKKAKIWSTQYTLDKFDDEIQKLLSKSKSL</sequence>
<dbReference type="EMBL" id="CP081495">
    <property type="protein sequence ID" value="UYW00501.1"/>
    <property type="molecule type" value="Genomic_DNA"/>
</dbReference>
<feature type="domain" description="Glycosyl transferase family 1" evidence="1">
    <location>
        <begin position="196"/>
        <end position="357"/>
    </location>
</feature>
<dbReference type="Proteomes" id="UP001163328">
    <property type="component" value="Chromosome"/>
</dbReference>
<protein>
    <submittedName>
        <fullName evidence="2">Glycosyltransferase</fullName>
    </submittedName>
</protein>
<organism evidence="2 3">
    <name type="scientific">Flavobacterium agricola</name>
    <dbReference type="NCBI Taxonomy" id="2870839"/>
    <lineage>
        <taxon>Bacteria</taxon>
        <taxon>Pseudomonadati</taxon>
        <taxon>Bacteroidota</taxon>
        <taxon>Flavobacteriia</taxon>
        <taxon>Flavobacteriales</taxon>
        <taxon>Flavobacteriaceae</taxon>
        <taxon>Flavobacterium</taxon>
    </lineage>
</organism>
<dbReference type="CDD" id="cd03801">
    <property type="entry name" value="GT4_PimA-like"/>
    <property type="match status" value="1"/>
</dbReference>
<keyword evidence="3" id="KW-1185">Reference proteome</keyword>
<evidence type="ECO:0000313" key="2">
    <source>
        <dbReference type="EMBL" id="UYW00501.1"/>
    </source>
</evidence>
<dbReference type="RefSeq" id="WP_264432292.1">
    <property type="nucleotide sequence ID" value="NZ_CP081495.1"/>
</dbReference>
<evidence type="ECO:0000259" key="1">
    <source>
        <dbReference type="Pfam" id="PF00534"/>
    </source>
</evidence>
<reference evidence="2" key="1">
    <citation type="submission" date="2021-08" db="EMBL/GenBank/DDBJ databases">
        <title>Flavobacterium sp. strain CC-SYL302.</title>
        <authorList>
            <person name="Lin S.-Y."/>
            <person name="Lee T.-H."/>
            <person name="Young C.-C."/>
        </authorList>
    </citation>
    <scope>NUCLEOTIDE SEQUENCE</scope>
    <source>
        <strain evidence="2">CC-SYL302</strain>
    </source>
</reference>
<name>A0ABY6M053_9FLAO</name>
<dbReference type="PANTHER" id="PTHR12526">
    <property type="entry name" value="GLYCOSYLTRANSFERASE"/>
    <property type="match status" value="1"/>
</dbReference>
<evidence type="ECO:0000313" key="3">
    <source>
        <dbReference type="Proteomes" id="UP001163328"/>
    </source>
</evidence>
<gene>
    <name evidence="2" type="ORF">K5I29_08050</name>
</gene>
<dbReference type="Pfam" id="PF00534">
    <property type="entry name" value="Glycos_transf_1"/>
    <property type="match status" value="1"/>
</dbReference>